<dbReference type="Pfam" id="PF02770">
    <property type="entry name" value="Acyl-CoA_dh_M"/>
    <property type="match status" value="1"/>
</dbReference>
<proteinExistence type="inferred from homology"/>
<keyword evidence="11" id="KW-1185">Reference proteome</keyword>
<comment type="caution">
    <text evidence="10">The sequence shown here is derived from an EMBL/GenBank/DDBJ whole genome shotgun (WGS) entry which is preliminary data.</text>
</comment>
<dbReference type="Pfam" id="PF00441">
    <property type="entry name" value="Acyl-CoA_dh_1"/>
    <property type="match status" value="1"/>
</dbReference>
<protein>
    <submittedName>
        <fullName evidence="10">Alkylation response protein AidB-like acyl-CoA dehydrogenase</fullName>
    </submittedName>
</protein>
<feature type="domain" description="Acyl-CoA oxidase/dehydrogenase middle" evidence="7">
    <location>
        <begin position="147"/>
        <end position="239"/>
    </location>
</feature>
<reference evidence="10" key="1">
    <citation type="submission" date="2021-01" db="EMBL/GenBank/DDBJ databases">
        <title>Genomic Encyclopedia of Type Strains, Phase IV (KMG-IV): sequencing the most valuable type-strain genomes for metagenomic binning, comparative biology and taxonomic classification.</title>
        <authorList>
            <person name="Goeker M."/>
        </authorList>
    </citation>
    <scope>NUCLEOTIDE SEQUENCE</scope>
    <source>
        <strain evidence="10">DSM 21943</strain>
    </source>
</reference>
<dbReference type="InterPro" id="IPR013786">
    <property type="entry name" value="AcylCoA_DH/ox_N"/>
</dbReference>
<gene>
    <name evidence="10" type="ORF">JOC54_003812</name>
</gene>
<comment type="similarity">
    <text evidence="2 5">Belongs to the acyl-CoA dehydrogenase family.</text>
</comment>
<dbReference type="Gene3D" id="2.40.110.10">
    <property type="entry name" value="Butyryl-CoA Dehydrogenase, subunit A, domain 2"/>
    <property type="match status" value="1"/>
</dbReference>
<dbReference type="InterPro" id="IPR009100">
    <property type="entry name" value="AcylCoA_DH/oxidase_NM_dom_sf"/>
</dbReference>
<evidence type="ECO:0000313" key="11">
    <source>
        <dbReference type="Proteomes" id="UP001179280"/>
    </source>
</evidence>
<dbReference type="PROSITE" id="PS00072">
    <property type="entry name" value="ACYL_COA_DH_1"/>
    <property type="match status" value="1"/>
</dbReference>
<evidence type="ECO:0000259" key="9">
    <source>
        <dbReference type="Pfam" id="PF21263"/>
    </source>
</evidence>
<dbReference type="Pfam" id="PF21263">
    <property type="entry name" value="Acyl-CoA-dh_C"/>
    <property type="match status" value="1"/>
</dbReference>
<dbReference type="InterPro" id="IPR006089">
    <property type="entry name" value="Acyl-CoA_DH_CS"/>
</dbReference>
<dbReference type="Proteomes" id="UP001179280">
    <property type="component" value="Unassembled WGS sequence"/>
</dbReference>
<dbReference type="InterPro" id="IPR037069">
    <property type="entry name" value="AcylCoA_DH/ox_N_sf"/>
</dbReference>
<evidence type="ECO:0000256" key="3">
    <source>
        <dbReference type="ARBA" id="ARBA00022630"/>
    </source>
</evidence>
<accession>A0ABS2SYB4</accession>
<dbReference type="Gene3D" id="1.10.540.10">
    <property type="entry name" value="Acyl-CoA dehydrogenase/oxidase, N-terminal domain"/>
    <property type="match status" value="1"/>
</dbReference>
<evidence type="ECO:0000259" key="8">
    <source>
        <dbReference type="Pfam" id="PF02771"/>
    </source>
</evidence>
<dbReference type="InterPro" id="IPR009075">
    <property type="entry name" value="AcylCo_DH/oxidase_C"/>
</dbReference>
<feature type="domain" description="Acyl-CoA dehydrogenase/oxidase C-terminal" evidence="6">
    <location>
        <begin position="252"/>
        <end position="415"/>
    </location>
</feature>
<dbReference type="Gene3D" id="1.20.140.10">
    <property type="entry name" value="Butyryl-CoA Dehydrogenase, subunit A, domain 3"/>
    <property type="match status" value="2"/>
</dbReference>
<feature type="domain" description="Acyl-CoA dehydrogenase-like C-terminal" evidence="9">
    <location>
        <begin position="464"/>
        <end position="566"/>
    </location>
</feature>
<dbReference type="InterPro" id="IPR006091">
    <property type="entry name" value="Acyl-CoA_Oxase/DH_mid-dom"/>
</dbReference>
<evidence type="ECO:0000313" key="10">
    <source>
        <dbReference type="EMBL" id="MBM7840520.1"/>
    </source>
</evidence>
<evidence type="ECO:0000256" key="5">
    <source>
        <dbReference type="RuleBase" id="RU362125"/>
    </source>
</evidence>
<keyword evidence="5" id="KW-0560">Oxidoreductase</keyword>
<organism evidence="10 11">
    <name type="scientific">Shouchella xiaoxiensis</name>
    <dbReference type="NCBI Taxonomy" id="766895"/>
    <lineage>
        <taxon>Bacteria</taxon>
        <taxon>Bacillati</taxon>
        <taxon>Bacillota</taxon>
        <taxon>Bacilli</taxon>
        <taxon>Bacillales</taxon>
        <taxon>Bacillaceae</taxon>
        <taxon>Shouchella</taxon>
    </lineage>
</organism>
<keyword evidence="4 5" id="KW-0274">FAD</keyword>
<evidence type="ECO:0000259" key="7">
    <source>
        <dbReference type="Pfam" id="PF02770"/>
    </source>
</evidence>
<dbReference type="PANTHER" id="PTHR43884">
    <property type="entry name" value="ACYL-COA DEHYDROGENASE"/>
    <property type="match status" value="1"/>
</dbReference>
<dbReference type="PANTHER" id="PTHR43884:SF12">
    <property type="entry name" value="ISOVALERYL-COA DEHYDROGENASE, MITOCHONDRIAL-RELATED"/>
    <property type="match status" value="1"/>
</dbReference>
<dbReference type="SUPFAM" id="SSF47203">
    <property type="entry name" value="Acyl-CoA dehydrogenase C-terminal domain-like"/>
    <property type="match status" value="1"/>
</dbReference>
<dbReference type="EMBL" id="JAFBCV010000014">
    <property type="protein sequence ID" value="MBM7840520.1"/>
    <property type="molecule type" value="Genomic_DNA"/>
</dbReference>
<dbReference type="InterPro" id="IPR046373">
    <property type="entry name" value="Acyl-CoA_Oxase/DH_mid-dom_sf"/>
</dbReference>
<dbReference type="SUPFAM" id="SSF56645">
    <property type="entry name" value="Acyl-CoA dehydrogenase NM domain-like"/>
    <property type="match status" value="1"/>
</dbReference>
<keyword evidence="3 5" id="KW-0285">Flavoprotein</keyword>
<feature type="domain" description="Acyl-CoA dehydrogenase/oxidase N-terminal" evidence="8">
    <location>
        <begin position="31"/>
        <end position="143"/>
    </location>
</feature>
<evidence type="ECO:0000259" key="6">
    <source>
        <dbReference type="Pfam" id="PF00441"/>
    </source>
</evidence>
<evidence type="ECO:0000256" key="4">
    <source>
        <dbReference type="ARBA" id="ARBA00022827"/>
    </source>
</evidence>
<dbReference type="InterPro" id="IPR036250">
    <property type="entry name" value="AcylCo_DH-like_C"/>
</dbReference>
<evidence type="ECO:0000256" key="2">
    <source>
        <dbReference type="ARBA" id="ARBA00009347"/>
    </source>
</evidence>
<dbReference type="InterPro" id="IPR049426">
    <property type="entry name" value="Acyl-CoA-dh-like_C"/>
</dbReference>
<sequence length="594" mass="65252">MSETTEKLLKGGSFLLEDIEASQYFAPEDFSEEQIMIARTTEGFVEKDVKPYVEAIENHEFQHTTRLLKKAGDLGLLGADVPEEYGGIGLDKISSSLISERFSRAGAFGLSHGAHVGIGTLPIVFFGSHEQKSKYLPGLATGEKFAAYALTEPSSGSDALGAKTTAILNEEKTHYVLNGEKQWITNSAFADVFVVYAKVDGEKFTAFIVEKEFDGVSTGPEEKKMGIKGSSTRTLILEDAQVPVENVLGEIGRGHIIAFNILNIGRYKLGVGCIGGSKAALELAATYATERKQFKTPIASFTLIQEKLASMATAIFASESAIYRTGGLIEARFASLTEEEQKDGRAVANAIAEYAIECSLNKFDGSETLDFVADEAVQIHGGYGFMAEYEVERIYRDSRINRIFEGTNEINRMLVPGTLMRKALKGELPFLEKATALQEELMMLMPQEIEEEPLAQEKYLLSMAKKIFLMIAGTGAQKYGPELEKEQEVLAVVADIVNDIYSLESVVLRTEKAIASSSVEQQKQKLLMTEVFGQEAINRIEANAKKALIHAEEGDTLRTMLSMLRKLTRHNPVNVVAKKREIAQGVLASKKYVV</sequence>
<dbReference type="Pfam" id="PF02771">
    <property type="entry name" value="Acyl-CoA_dh_N"/>
    <property type="match status" value="1"/>
</dbReference>
<dbReference type="RefSeq" id="WP_204468157.1">
    <property type="nucleotide sequence ID" value="NZ_JAFBCV010000014.1"/>
</dbReference>
<dbReference type="PROSITE" id="PS00073">
    <property type="entry name" value="ACYL_COA_DH_2"/>
    <property type="match status" value="1"/>
</dbReference>
<comment type="cofactor">
    <cofactor evidence="1 5">
        <name>FAD</name>
        <dbReference type="ChEBI" id="CHEBI:57692"/>
    </cofactor>
</comment>
<evidence type="ECO:0000256" key="1">
    <source>
        <dbReference type="ARBA" id="ARBA00001974"/>
    </source>
</evidence>
<name>A0ABS2SYB4_9BACI</name>